<accession>A0ACB6R277</accession>
<dbReference type="Proteomes" id="UP000799755">
    <property type="component" value="Unassembled WGS sequence"/>
</dbReference>
<name>A0ACB6R277_9PLEO</name>
<comment type="caution">
    <text evidence="1">The sequence shown here is derived from an EMBL/GenBank/DDBJ whole genome shotgun (WGS) entry which is preliminary data.</text>
</comment>
<evidence type="ECO:0000313" key="2">
    <source>
        <dbReference type="Proteomes" id="UP000799755"/>
    </source>
</evidence>
<keyword evidence="2" id="KW-1185">Reference proteome</keyword>
<proteinExistence type="predicted"/>
<reference evidence="1" key="1">
    <citation type="journal article" date="2020" name="Stud. Mycol.">
        <title>101 Dothideomycetes genomes: a test case for predicting lifestyles and emergence of pathogens.</title>
        <authorList>
            <person name="Haridas S."/>
            <person name="Albert R."/>
            <person name="Binder M."/>
            <person name="Bloem J."/>
            <person name="Labutti K."/>
            <person name="Salamov A."/>
            <person name="Andreopoulos B."/>
            <person name="Baker S."/>
            <person name="Barry K."/>
            <person name="Bills G."/>
            <person name="Bluhm B."/>
            <person name="Cannon C."/>
            <person name="Castanera R."/>
            <person name="Culley D."/>
            <person name="Daum C."/>
            <person name="Ezra D."/>
            <person name="Gonzalez J."/>
            <person name="Henrissat B."/>
            <person name="Kuo A."/>
            <person name="Liang C."/>
            <person name="Lipzen A."/>
            <person name="Lutzoni F."/>
            <person name="Magnuson J."/>
            <person name="Mondo S."/>
            <person name="Nolan M."/>
            <person name="Ohm R."/>
            <person name="Pangilinan J."/>
            <person name="Park H.-J."/>
            <person name="Ramirez L."/>
            <person name="Alfaro M."/>
            <person name="Sun H."/>
            <person name="Tritt A."/>
            <person name="Yoshinaga Y."/>
            <person name="Zwiers L.-H."/>
            <person name="Turgeon B."/>
            <person name="Goodwin S."/>
            <person name="Spatafora J."/>
            <person name="Crous P."/>
            <person name="Grigoriev I."/>
        </authorList>
    </citation>
    <scope>NUCLEOTIDE SEQUENCE</scope>
    <source>
        <strain evidence="1">ATCC 200398</strain>
    </source>
</reference>
<sequence length="430" mass="48975">MASTGGPEAEFHDPCRRELLEALKDVIPVDTIPPTAWACLWLSDIDRLANLVAQTRIWPPFIVGFVESIESSARLVPTWTQRKRQASATSTPLRPSTPQRPTTPLRPPPSQQSSSAQDSPGRKRDSSGQLLITRSKAQRDLCHQRDQRKCILTKSGEPNEVAHIYPFSMRYENTTIKRQGLSFWDTLRTFWSKERVDAWYNAIFPLGTEVCQNLLCLCPNAHAYWERAYFALKPIRISDDKKHLDVQFFWLSLNPYVTGVDVLQVPSLPNSDRGPNLARLFNHETCEKISSGCEISLETDDPVSRPLPDFRLLEMQWFLHRMTAMSGAAEPQDNFYDDDDDGDDDIAGALQYRRDMYAGDDMDMEEGPAMYLETSPEHLWEECFPAQPPGIQTFGHMITLRGGGGYREGEDREGEDHEGENHEGEEHKEF</sequence>
<evidence type="ECO:0000313" key="1">
    <source>
        <dbReference type="EMBL" id="KAF2473281.1"/>
    </source>
</evidence>
<gene>
    <name evidence="1" type="ORF">BDR25DRAFT_257603</name>
</gene>
<organism evidence="1 2">
    <name type="scientific">Lindgomyces ingoldianus</name>
    <dbReference type="NCBI Taxonomy" id="673940"/>
    <lineage>
        <taxon>Eukaryota</taxon>
        <taxon>Fungi</taxon>
        <taxon>Dikarya</taxon>
        <taxon>Ascomycota</taxon>
        <taxon>Pezizomycotina</taxon>
        <taxon>Dothideomycetes</taxon>
        <taxon>Pleosporomycetidae</taxon>
        <taxon>Pleosporales</taxon>
        <taxon>Lindgomycetaceae</taxon>
        <taxon>Lindgomyces</taxon>
    </lineage>
</organism>
<protein>
    <submittedName>
        <fullName evidence="1">Uncharacterized protein</fullName>
    </submittedName>
</protein>
<dbReference type="EMBL" id="MU003500">
    <property type="protein sequence ID" value="KAF2473281.1"/>
    <property type="molecule type" value="Genomic_DNA"/>
</dbReference>